<feature type="domain" description="PH" evidence="2">
    <location>
        <begin position="896"/>
        <end position="993"/>
    </location>
</feature>
<feature type="region of interest" description="Disordered" evidence="1">
    <location>
        <begin position="434"/>
        <end position="456"/>
    </location>
</feature>
<dbReference type="InterPro" id="IPR011993">
    <property type="entry name" value="PH-like_dom_sf"/>
</dbReference>
<organism evidence="4 5">
    <name type="scientific">Lingula anatina</name>
    <name type="common">Brachiopod</name>
    <name type="synonym">Lingula unguis</name>
    <dbReference type="NCBI Taxonomy" id="7574"/>
    <lineage>
        <taxon>Eukaryota</taxon>
        <taxon>Metazoa</taxon>
        <taxon>Spiralia</taxon>
        <taxon>Lophotrochozoa</taxon>
        <taxon>Brachiopoda</taxon>
        <taxon>Linguliformea</taxon>
        <taxon>Lingulata</taxon>
        <taxon>Lingulida</taxon>
        <taxon>Linguloidea</taxon>
        <taxon>Lingulidae</taxon>
        <taxon>Lingula</taxon>
    </lineage>
</organism>
<keyword evidence="4" id="KW-1185">Reference proteome</keyword>
<dbReference type="GeneID" id="106176737"/>
<evidence type="ECO:0000256" key="1">
    <source>
        <dbReference type="SAM" id="MobiDB-lite"/>
    </source>
</evidence>
<feature type="region of interest" description="Disordered" evidence="1">
    <location>
        <begin position="1"/>
        <end position="54"/>
    </location>
</feature>
<feature type="compositionally biased region" description="Basic and acidic residues" evidence="1">
    <location>
        <begin position="162"/>
        <end position="173"/>
    </location>
</feature>
<dbReference type="InterPro" id="IPR001478">
    <property type="entry name" value="PDZ"/>
</dbReference>
<dbReference type="InterPro" id="IPR001849">
    <property type="entry name" value="PH_domain"/>
</dbReference>
<feature type="compositionally biased region" description="Polar residues" evidence="1">
    <location>
        <begin position="295"/>
        <end position="304"/>
    </location>
</feature>
<dbReference type="InterPro" id="IPR036034">
    <property type="entry name" value="PDZ_sf"/>
</dbReference>
<evidence type="ECO:0000313" key="4">
    <source>
        <dbReference type="Proteomes" id="UP000085678"/>
    </source>
</evidence>
<dbReference type="FunFam" id="2.30.29.30:FF:000286">
    <property type="entry name" value="PH-protein kinase domain containing protein"/>
    <property type="match status" value="1"/>
</dbReference>
<evidence type="ECO:0000259" key="2">
    <source>
        <dbReference type="PROSITE" id="PS50003"/>
    </source>
</evidence>
<feature type="region of interest" description="Disordered" evidence="1">
    <location>
        <begin position="334"/>
        <end position="375"/>
    </location>
</feature>
<dbReference type="SUPFAM" id="SSF50156">
    <property type="entry name" value="PDZ domain-like"/>
    <property type="match status" value="1"/>
</dbReference>
<evidence type="ECO:0000313" key="5">
    <source>
        <dbReference type="RefSeq" id="XP_023931803.1"/>
    </source>
</evidence>
<dbReference type="CDD" id="cd13248">
    <property type="entry name" value="PH_PEPP1_2_3"/>
    <property type="match status" value="1"/>
</dbReference>
<feature type="compositionally biased region" description="Polar residues" evidence="1">
    <location>
        <begin position="1"/>
        <end position="23"/>
    </location>
</feature>
<dbReference type="KEGG" id="lak:106176737"/>
<proteinExistence type="predicted"/>
<dbReference type="PANTHER" id="PTHR47644">
    <property type="entry name" value="AGAP008221-PA"/>
    <property type="match status" value="1"/>
</dbReference>
<feature type="region of interest" description="Disordered" evidence="1">
    <location>
        <begin position="258"/>
        <end position="307"/>
    </location>
</feature>
<sequence>MDQTLGENQAECSKINGGTYTSEIDTEDTVTRRNHTKPVEDGTGGRITSQLERGSDIFRQSRISRQINSAFGFLDDQLDDVDNNYEESDKLGGTAESHVQKSQSTLKQNSCTDNTPVIEQIRPPQPGLDKSNSAEVLPLSDRHPSQNGVKHDYTSGNGSLDTELRSSSEEHGGKPVSLNHEPPVKSPLRPVINQQSLPKLSAPDVVKHSNTNCDKIVEVADNEVRPSIGTVNGEETQVPPGELAPVLPPGERAPVLPPVMAPGEHTKDSTESTQSATAGAGRDFNNLDESEGGCASQNNSSQSGHLAVHASCGTGTCPPGDMSVTQRAPLENLQSQQTTSLGSDSLNTKSLDASQNKENNENHQAFGNGVTSDDREIEKTGDVNAEKALNVSGTRIMDTTQSQEVALPVVRRLKSTKAMSRSQESLEGIVLADGQGRAVESPSKSSDETDDEDEGMYVESYRSSRWVYTGENGDISLLPPGGENTVPNEDGHTEEEVPVENRVQNFLLNSSHLESINEDEIFDGEDIGPMVSPLQRLHDRFGSVGSESVASDTSTTSERDFRRRHQAVSRKYVQRKSSTQAYHRISQRYYETDKMLTVVKRPGDVDFGFHFQGSHPPVVSTLKSGGAAEAAGLEVGDLITCINGVDIMACTHSECLQLLQSNSDSVDLEITSASNNNLPYHVGSRDSKVPMLTGYLLKQSSNYIKSWKKRWFVLKQDNCLYYYKTEKEKDPLGAILLSNYTITKATDIHKRHAFKALKYGSRTYYFVAQSEEEMSRWADALNQAAQTSNKMDTWIDVSSQNVDLPALSIKNPDCHGYLHKLGTNRHKWQKRYFVLKDACMYYYTDVASNTAKVVDSQWKDGWADALNQAAQTSNKMDTWIDVSSQNVDLPALSIKNPDCHGYLHKLGTNRHKWQKRYFVLKDACMYYYTDVASNTAKGVSHLHGYTVDENPKVGKKFSIGLIPPETRMRSFYFCAEKAFDKDRWVAALRTSIGRWVKAD</sequence>
<reference evidence="5" key="1">
    <citation type="submission" date="2025-08" db="UniProtKB">
        <authorList>
            <consortium name="RefSeq"/>
        </authorList>
    </citation>
    <scope>IDENTIFICATION</scope>
    <source>
        <tissue evidence="5">Gonads</tissue>
    </source>
</reference>
<evidence type="ECO:0000259" key="3">
    <source>
        <dbReference type="PROSITE" id="PS50106"/>
    </source>
</evidence>
<accession>A0A2R2MNK1</accession>
<dbReference type="PANTHER" id="PTHR47644:SF1">
    <property type="entry name" value="PDZ DOMAIN-CONTAINING PROTEIN"/>
    <property type="match status" value="1"/>
</dbReference>
<gene>
    <name evidence="5" type="primary">LOC106176737</name>
</gene>
<dbReference type="OrthoDB" id="2157866at2759"/>
<dbReference type="Pfam" id="PF00169">
    <property type="entry name" value="PH"/>
    <property type="match status" value="3"/>
</dbReference>
<feature type="region of interest" description="Disordered" evidence="1">
    <location>
        <begin position="545"/>
        <end position="566"/>
    </location>
</feature>
<dbReference type="STRING" id="7574.A0A2R2MNK1"/>
<feature type="domain" description="PDZ" evidence="3">
    <location>
        <begin position="595"/>
        <end position="674"/>
    </location>
</feature>
<feature type="domain" description="PH" evidence="2">
    <location>
        <begin position="689"/>
        <end position="786"/>
    </location>
</feature>
<dbReference type="Gene3D" id="2.30.29.30">
    <property type="entry name" value="Pleckstrin-homology domain (PH domain)/Phosphotyrosine-binding domain (PTB)"/>
    <property type="match status" value="3"/>
</dbReference>
<dbReference type="Pfam" id="PF00595">
    <property type="entry name" value="PDZ"/>
    <property type="match status" value="1"/>
</dbReference>
<protein>
    <submittedName>
        <fullName evidence="5">Uncharacterized protein LOC106176737</fullName>
    </submittedName>
</protein>
<dbReference type="SMART" id="SM00233">
    <property type="entry name" value="PH"/>
    <property type="match status" value="3"/>
</dbReference>
<feature type="compositionally biased region" description="Polar residues" evidence="1">
    <location>
        <begin position="100"/>
        <end position="117"/>
    </location>
</feature>
<dbReference type="AlphaFoldDB" id="A0A2R2MNK1"/>
<feature type="compositionally biased region" description="Polar residues" evidence="1">
    <location>
        <begin position="545"/>
        <end position="556"/>
    </location>
</feature>
<dbReference type="InterPro" id="IPR040392">
    <property type="entry name" value="PKHA4-7_PH"/>
</dbReference>
<dbReference type="Proteomes" id="UP000085678">
    <property type="component" value="Unplaced"/>
</dbReference>
<dbReference type="SUPFAM" id="SSF50729">
    <property type="entry name" value="PH domain-like"/>
    <property type="match status" value="3"/>
</dbReference>
<dbReference type="RefSeq" id="XP_023931803.1">
    <property type="nucleotide sequence ID" value="XM_024076035.1"/>
</dbReference>
<dbReference type="PROSITE" id="PS50003">
    <property type="entry name" value="PH_DOMAIN"/>
    <property type="match status" value="3"/>
</dbReference>
<name>A0A2R2MNK1_LINAN</name>
<dbReference type="InParanoid" id="A0A2R2MNK1"/>
<dbReference type="Gene3D" id="2.30.42.10">
    <property type="match status" value="1"/>
</dbReference>
<dbReference type="PROSITE" id="PS50106">
    <property type="entry name" value="PDZ"/>
    <property type="match status" value="1"/>
</dbReference>
<feature type="compositionally biased region" description="Polar residues" evidence="1">
    <location>
        <begin position="334"/>
        <end position="371"/>
    </location>
</feature>
<dbReference type="SMART" id="SM00228">
    <property type="entry name" value="PDZ"/>
    <property type="match status" value="1"/>
</dbReference>
<feature type="region of interest" description="Disordered" evidence="1">
    <location>
        <begin position="84"/>
        <end position="187"/>
    </location>
</feature>
<feature type="compositionally biased region" description="Basic and acidic residues" evidence="1">
    <location>
        <begin position="140"/>
        <end position="153"/>
    </location>
</feature>
<feature type="domain" description="PH" evidence="2">
    <location>
        <begin position="811"/>
        <end position="845"/>
    </location>
</feature>